<dbReference type="Pfam" id="PF07980">
    <property type="entry name" value="SusD_RagB"/>
    <property type="match status" value="1"/>
</dbReference>
<evidence type="ECO:0000256" key="2">
    <source>
        <dbReference type="ARBA" id="ARBA00006275"/>
    </source>
</evidence>
<feature type="domain" description="SusD-like N-terminal" evidence="7">
    <location>
        <begin position="122"/>
        <end position="246"/>
    </location>
</feature>
<dbReference type="InterPro" id="IPR011990">
    <property type="entry name" value="TPR-like_helical_dom_sf"/>
</dbReference>
<evidence type="ECO:0000313" key="9">
    <source>
        <dbReference type="Proteomes" id="UP000317010"/>
    </source>
</evidence>
<dbReference type="Proteomes" id="UP000317010">
    <property type="component" value="Unassembled WGS sequence"/>
</dbReference>
<proteinExistence type="inferred from homology"/>
<dbReference type="EMBL" id="VLLI01000001">
    <property type="protein sequence ID" value="TWJ04776.1"/>
    <property type="molecule type" value="Genomic_DNA"/>
</dbReference>
<keyword evidence="9" id="KW-1185">Reference proteome</keyword>
<comment type="subcellular location">
    <subcellularLocation>
        <location evidence="1">Cell outer membrane</location>
    </subcellularLocation>
</comment>
<dbReference type="AlphaFoldDB" id="A0A562UG11"/>
<evidence type="ECO:0000256" key="3">
    <source>
        <dbReference type="ARBA" id="ARBA00022729"/>
    </source>
</evidence>
<protein>
    <submittedName>
        <fullName evidence="8">Putative outer membrane starch-binding protein</fullName>
    </submittedName>
</protein>
<keyword evidence="4" id="KW-0472">Membrane</keyword>
<comment type="caution">
    <text evidence="8">The sequence shown here is derived from an EMBL/GenBank/DDBJ whole genome shotgun (WGS) entry which is preliminary data.</text>
</comment>
<evidence type="ECO:0000259" key="6">
    <source>
        <dbReference type="Pfam" id="PF07980"/>
    </source>
</evidence>
<evidence type="ECO:0000256" key="4">
    <source>
        <dbReference type="ARBA" id="ARBA00023136"/>
    </source>
</evidence>
<dbReference type="CDD" id="cd08977">
    <property type="entry name" value="SusD"/>
    <property type="match status" value="1"/>
</dbReference>
<evidence type="ECO:0000256" key="1">
    <source>
        <dbReference type="ARBA" id="ARBA00004442"/>
    </source>
</evidence>
<evidence type="ECO:0000256" key="5">
    <source>
        <dbReference type="ARBA" id="ARBA00023237"/>
    </source>
</evidence>
<sequence>MKRNLTKIVVVAGLLAVSITSCKKKLILSPNDAVTSQQVFSTPTGYTQAMAKVYGSFALTGNEGPSGQGDIAGIDEGTSDFFRLFWNVQELTTDEAVITYGDPGVQDLHSMVWSATNAISQGLYYRSLYQITLCNNFLQQSTPALLASRGITGDDATKIAYYAAEARFLRAYQYWVLMDIFGNPPFVTDATQIGSVIPKQISRADLYAYIVSELKAIDPLMVKPNLNEYGRADEAAVWALLARVYLNAQVYTGTADYTDAITYSQKVISANYGLIADFTQLMLADDNLNSIAGGGKTGEFIFTINYDGTRTQGYGGSQYLTHAPVGGSMPPAKFGISSGYAGSRTTSNIVNLFPAPATTDTTNFPNNGNADKRAEFWYPGQSIDITNVTTFSSGIGVNKFRNVTRTGAPGSDPTFCDVDLPLFRLPEMYLIYAESVLRGGAGGDATTALGYINTLRTRAYGGSTAGNITLPDLTTQFILDERARELFWEGFRRTDLIRYGLFTSGSYLWPFKGGVANGTSVPDYRNLFPLPQTDLAVNPNLIQNKGY</sequence>
<dbReference type="Gene3D" id="1.10.3780.10">
    <property type="entry name" value="SusD-like"/>
    <property type="match status" value="1"/>
</dbReference>
<name>A0A562UG11_9SPHI</name>
<dbReference type="PROSITE" id="PS51257">
    <property type="entry name" value="PROKAR_LIPOPROTEIN"/>
    <property type="match status" value="1"/>
</dbReference>
<dbReference type="Gene3D" id="1.25.40.10">
    <property type="entry name" value="Tetratricopeptide repeat domain"/>
    <property type="match status" value="1"/>
</dbReference>
<organism evidence="8 9">
    <name type="scientific">Mucilaginibacter frigoritolerans</name>
    <dbReference type="NCBI Taxonomy" id="652788"/>
    <lineage>
        <taxon>Bacteria</taxon>
        <taxon>Pseudomonadati</taxon>
        <taxon>Bacteroidota</taxon>
        <taxon>Sphingobacteriia</taxon>
        <taxon>Sphingobacteriales</taxon>
        <taxon>Sphingobacteriaceae</taxon>
        <taxon>Mucilaginibacter</taxon>
    </lineage>
</organism>
<dbReference type="SUPFAM" id="SSF48452">
    <property type="entry name" value="TPR-like"/>
    <property type="match status" value="1"/>
</dbReference>
<dbReference type="GO" id="GO:0009279">
    <property type="term" value="C:cell outer membrane"/>
    <property type="evidence" value="ECO:0007669"/>
    <property type="project" value="UniProtKB-SubCell"/>
</dbReference>
<gene>
    <name evidence="8" type="ORF">JN11_00497</name>
</gene>
<dbReference type="RefSeq" id="WP_144909259.1">
    <property type="nucleotide sequence ID" value="NZ_VLLI01000001.1"/>
</dbReference>
<reference evidence="8 9" key="1">
    <citation type="submission" date="2019-07" db="EMBL/GenBank/DDBJ databases">
        <title>Genomic Encyclopedia of Archaeal and Bacterial Type Strains, Phase II (KMG-II): from individual species to whole genera.</title>
        <authorList>
            <person name="Goeker M."/>
        </authorList>
    </citation>
    <scope>NUCLEOTIDE SEQUENCE [LARGE SCALE GENOMIC DNA]</scope>
    <source>
        <strain evidence="8 9">ATCC BAA-1854</strain>
    </source>
</reference>
<evidence type="ECO:0000259" key="7">
    <source>
        <dbReference type="Pfam" id="PF14322"/>
    </source>
</evidence>
<accession>A0A562UG11</accession>
<dbReference type="Gene3D" id="1.25.40.390">
    <property type="match status" value="1"/>
</dbReference>
<keyword evidence="5" id="KW-0998">Cell outer membrane</keyword>
<dbReference type="InterPro" id="IPR012944">
    <property type="entry name" value="SusD_RagB_dom"/>
</dbReference>
<evidence type="ECO:0000313" key="8">
    <source>
        <dbReference type="EMBL" id="TWJ04776.1"/>
    </source>
</evidence>
<keyword evidence="3" id="KW-0732">Signal</keyword>
<feature type="domain" description="RagB/SusD" evidence="6">
    <location>
        <begin position="385"/>
        <end position="547"/>
    </location>
</feature>
<dbReference type="InterPro" id="IPR033985">
    <property type="entry name" value="SusD-like_N"/>
</dbReference>
<dbReference type="Pfam" id="PF14322">
    <property type="entry name" value="SusD-like_3"/>
    <property type="match status" value="1"/>
</dbReference>
<comment type="similarity">
    <text evidence="2">Belongs to the SusD family.</text>
</comment>
<dbReference type="OrthoDB" id="9783641at2"/>